<evidence type="ECO:0000259" key="2">
    <source>
        <dbReference type="PROSITE" id="PS50004"/>
    </source>
</evidence>
<keyword evidence="1" id="KW-0812">Transmembrane</keyword>
<dbReference type="CDD" id="cd00030">
    <property type="entry name" value="C2"/>
    <property type="match status" value="1"/>
</dbReference>
<feature type="transmembrane region" description="Helical" evidence="1">
    <location>
        <begin position="756"/>
        <end position="773"/>
    </location>
</feature>
<dbReference type="AlphaFoldDB" id="A0A0M0JJ74"/>
<feature type="domain" description="C2" evidence="2">
    <location>
        <begin position="198"/>
        <end position="319"/>
    </location>
</feature>
<dbReference type="SUPFAM" id="SSF49562">
    <property type="entry name" value="C2 domain (Calcium/lipid-binding domain, CaLB)"/>
    <property type="match status" value="1"/>
</dbReference>
<accession>A0A0M0JJ74</accession>
<dbReference type="PROSITE" id="PS50004">
    <property type="entry name" value="C2"/>
    <property type="match status" value="1"/>
</dbReference>
<dbReference type="Pfam" id="PF00168">
    <property type="entry name" value="C2"/>
    <property type="match status" value="1"/>
</dbReference>
<comment type="caution">
    <text evidence="3">The sequence shown here is derived from an EMBL/GenBank/DDBJ whole genome shotgun (WGS) entry which is preliminary data.</text>
</comment>
<dbReference type="InterPro" id="IPR000008">
    <property type="entry name" value="C2_dom"/>
</dbReference>
<dbReference type="EMBL" id="JWZX01002826">
    <property type="protein sequence ID" value="KOO26629.1"/>
    <property type="molecule type" value="Genomic_DNA"/>
</dbReference>
<evidence type="ECO:0000256" key="1">
    <source>
        <dbReference type="SAM" id="Phobius"/>
    </source>
</evidence>
<dbReference type="OrthoDB" id="193934at2759"/>
<feature type="transmembrane region" description="Helical" evidence="1">
    <location>
        <begin position="439"/>
        <end position="462"/>
    </location>
</feature>
<dbReference type="Proteomes" id="UP000037460">
    <property type="component" value="Unassembled WGS sequence"/>
</dbReference>
<organism evidence="3 4">
    <name type="scientific">Chrysochromulina tobinii</name>
    <dbReference type="NCBI Taxonomy" id="1460289"/>
    <lineage>
        <taxon>Eukaryota</taxon>
        <taxon>Haptista</taxon>
        <taxon>Haptophyta</taxon>
        <taxon>Prymnesiophyceae</taxon>
        <taxon>Prymnesiales</taxon>
        <taxon>Chrysochromulinaceae</taxon>
        <taxon>Chrysochromulina</taxon>
    </lineage>
</organism>
<dbReference type="SUPFAM" id="SSF64268">
    <property type="entry name" value="PX domain"/>
    <property type="match status" value="1"/>
</dbReference>
<dbReference type="Gene3D" id="3.30.1520.10">
    <property type="entry name" value="Phox-like domain"/>
    <property type="match status" value="1"/>
</dbReference>
<sequence>MKHQAWSGMRDLTRAAAMAKYGSYVESLQARDRRALALSVRFLQVRYTQSTSKRGNEAYAVYEIDCREGSHSWRCIVRWSDLARLWDALQLFHLSEMKLAQSSLPTFYRHTVTTSKVDRTLCEQRAQTMQQLLRGMARVWDVSVLEERGPSTFRHFLSSGSDVEKRTPESAWYTAAGGWPTAMVQAAARKLAPRSLVPHAGEAPALHPPLASAIGEVRIEVLEAVGLLQADLLSPNDVYAVLVLESYAVQTVCLEDTSHPRWRAEDARAARLPVFSPFASLCVALFDADFSTLDADDPLGRVEIRLATLHPNTVYTSWLPLHLCPDSAEDALAAHLLGHVRVRYSVTWTSAASRLVGYWGRMPPLGHPPVLPLSEPADEARMQFTYFGLASARRYSWSTFQSYLDEMLSLREPLDVLARDVRDLITYRQPLSSLTALIMWQYFCSHAALVLSLLPGALLWALGKAYCDARDSSAELHRPPSLWESWRWLLLLGRPPSLSYTPPLATEDAMVANPDADGGATTTWADAAADRGAHDGSISRDVASPRALLRSVTGGVAGAVVGTASAVANAAASTASAVGGAVGGAAMSTARAVGSNFDRGRQRAPLAEVVEQQYQRERRVRADARRRGRTMAGARMGDNDVEAASLAGAVEMDGGIEGNLGGMARHPPRRALLRSVTGLAGVTVKGVTEVVAALGEAAASTASAVESAATSTARAVVQEGTINPLAVYLGPVQRDLAELLVYVRALRSIGRWDDPVLTGWLCVALMFSALVLPWVPWRLLLRLLGLALLGPHQYFFERERQKQAGEQAALERHSAGH</sequence>
<gene>
    <name evidence="3" type="ORF">Ctob_002925</name>
</gene>
<dbReference type="SMART" id="SM00239">
    <property type="entry name" value="C2"/>
    <property type="match status" value="1"/>
</dbReference>
<dbReference type="GO" id="GO:0035091">
    <property type="term" value="F:phosphatidylinositol binding"/>
    <property type="evidence" value="ECO:0007669"/>
    <property type="project" value="InterPro"/>
</dbReference>
<proteinExistence type="predicted"/>
<keyword evidence="1" id="KW-1133">Transmembrane helix</keyword>
<dbReference type="InterPro" id="IPR036871">
    <property type="entry name" value="PX_dom_sf"/>
</dbReference>
<evidence type="ECO:0000313" key="4">
    <source>
        <dbReference type="Proteomes" id="UP000037460"/>
    </source>
</evidence>
<evidence type="ECO:0000313" key="3">
    <source>
        <dbReference type="EMBL" id="KOO26629.1"/>
    </source>
</evidence>
<dbReference type="InterPro" id="IPR035892">
    <property type="entry name" value="C2_domain_sf"/>
</dbReference>
<protein>
    <recommendedName>
        <fullName evidence="2">C2 domain-containing protein</fullName>
    </recommendedName>
</protein>
<name>A0A0M0JJ74_9EUKA</name>
<keyword evidence="4" id="KW-1185">Reference proteome</keyword>
<keyword evidence="1" id="KW-0472">Membrane</keyword>
<dbReference type="Gene3D" id="2.60.40.150">
    <property type="entry name" value="C2 domain"/>
    <property type="match status" value="1"/>
</dbReference>
<reference evidence="4" key="1">
    <citation type="journal article" date="2015" name="PLoS Genet.">
        <title>Genome Sequence and Transcriptome Analyses of Chrysochromulina tobin: Metabolic Tools for Enhanced Algal Fitness in the Prominent Order Prymnesiales (Haptophyceae).</title>
        <authorList>
            <person name="Hovde B.T."/>
            <person name="Deodato C.R."/>
            <person name="Hunsperger H.M."/>
            <person name="Ryken S.A."/>
            <person name="Yost W."/>
            <person name="Jha R.K."/>
            <person name="Patterson J."/>
            <person name="Monnat R.J. Jr."/>
            <person name="Barlow S.B."/>
            <person name="Starkenburg S.R."/>
            <person name="Cattolico R.A."/>
        </authorList>
    </citation>
    <scope>NUCLEOTIDE SEQUENCE</scope>
    <source>
        <strain evidence="4">CCMP291</strain>
    </source>
</reference>